<keyword evidence="2" id="KW-1185">Reference proteome</keyword>
<protein>
    <recommendedName>
        <fullName evidence="3">HEPN domain-containing protein</fullName>
    </recommendedName>
</protein>
<evidence type="ECO:0000313" key="1">
    <source>
        <dbReference type="EMBL" id="MCA6074039.1"/>
    </source>
</evidence>
<dbReference type="EMBL" id="JAIXNE010000001">
    <property type="protein sequence ID" value="MCA6074039.1"/>
    <property type="molecule type" value="Genomic_DNA"/>
</dbReference>
<name>A0A9X1HPP2_9BACT</name>
<evidence type="ECO:0008006" key="3">
    <source>
        <dbReference type="Google" id="ProtNLM"/>
    </source>
</evidence>
<proteinExistence type="predicted"/>
<sequence>MYDQMIQTTLESADELYYAAKEELCRPEEDVVPYMVCNNAYKSVGKYLTGYLLKKGIEIHSSMSPDVLLNLCRDVDSRFNDLHLSPLMHTDNPEDVWVNMDTVRKFIDLATQTRMLVGVES</sequence>
<dbReference type="Proteomes" id="UP001139409">
    <property type="component" value="Unassembled WGS sequence"/>
</dbReference>
<dbReference type="AlphaFoldDB" id="A0A9X1HPP2"/>
<organism evidence="1 2">
    <name type="scientific">Fulvivirga sedimenti</name>
    <dbReference type="NCBI Taxonomy" id="2879465"/>
    <lineage>
        <taxon>Bacteria</taxon>
        <taxon>Pseudomonadati</taxon>
        <taxon>Bacteroidota</taxon>
        <taxon>Cytophagia</taxon>
        <taxon>Cytophagales</taxon>
        <taxon>Fulvivirgaceae</taxon>
        <taxon>Fulvivirga</taxon>
    </lineage>
</organism>
<dbReference type="RefSeq" id="WP_225697144.1">
    <property type="nucleotide sequence ID" value="NZ_JAIXNE010000001.1"/>
</dbReference>
<gene>
    <name evidence="1" type="ORF">LDX50_04120</name>
</gene>
<comment type="caution">
    <text evidence="1">The sequence shown here is derived from an EMBL/GenBank/DDBJ whole genome shotgun (WGS) entry which is preliminary data.</text>
</comment>
<evidence type="ECO:0000313" key="2">
    <source>
        <dbReference type="Proteomes" id="UP001139409"/>
    </source>
</evidence>
<accession>A0A9X1HPP2</accession>
<reference evidence="1" key="1">
    <citation type="submission" date="2021-09" db="EMBL/GenBank/DDBJ databases">
        <title>Fulvivirga sp. isolated from coastal sediment.</title>
        <authorList>
            <person name="Yu H."/>
        </authorList>
    </citation>
    <scope>NUCLEOTIDE SEQUENCE</scope>
    <source>
        <strain evidence="1">1062</strain>
    </source>
</reference>